<evidence type="ECO:0000256" key="3">
    <source>
        <dbReference type="ARBA" id="ARBA00022448"/>
    </source>
</evidence>
<evidence type="ECO:0000313" key="10">
    <source>
        <dbReference type="EMBL" id="SJZ40971.1"/>
    </source>
</evidence>
<dbReference type="CDD" id="cd06261">
    <property type="entry name" value="TM_PBP2"/>
    <property type="match status" value="1"/>
</dbReference>
<organism evidence="10 11">
    <name type="scientific">Mycoplasmopsis verecunda</name>
    <dbReference type="NCBI Taxonomy" id="171291"/>
    <lineage>
        <taxon>Bacteria</taxon>
        <taxon>Bacillati</taxon>
        <taxon>Mycoplasmatota</taxon>
        <taxon>Mycoplasmoidales</taxon>
        <taxon>Metamycoplasmataceae</taxon>
        <taxon>Mycoplasmopsis</taxon>
    </lineage>
</organism>
<dbReference type="OrthoDB" id="9807047at2"/>
<dbReference type="PROSITE" id="PS50928">
    <property type="entry name" value="ABC_TM1"/>
    <property type="match status" value="1"/>
</dbReference>
<proteinExistence type="inferred from homology"/>
<protein>
    <submittedName>
        <fullName evidence="10">Spermidine/putrescine transport system permease protein</fullName>
    </submittedName>
</protein>
<dbReference type="InterPro" id="IPR000515">
    <property type="entry name" value="MetI-like"/>
</dbReference>
<feature type="transmembrane region" description="Helical" evidence="8">
    <location>
        <begin position="98"/>
        <end position="118"/>
    </location>
</feature>
<feature type="transmembrane region" description="Helical" evidence="8">
    <location>
        <begin position="241"/>
        <end position="265"/>
    </location>
</feature>
<dbReference type="RefSeq" id="WP_078746779.1">
    <property type="nucleotide sequence ID" value="NZ_CP137850.1"/>
</dbReference>
<evidence type="ECO:0000259" key="9">
    <source>
        <dbReference type="PROSITE" id="PS50928"/>
    </source>
</evidence>
<feature type="transmembrane region" description="Helical" evidence="8">
    <location>
        <begin position="193"/>
        <end position="211"/>
    </location>
</feature>
<dbReference type="Gene3D" id="1.10.3720.10">
    <property type="entry name" value="MetI-like"/>
    <property type="match status" value="1"/>
</dbReference>
<dbReference type="Pfam" id="PF00528">
    <property type="entry name" value="BPD_transp_1"/>
    <property type="match status" value="1"/>
</dbReference>
<gene>
    <name evidence="10" type="ORF">SAMN02745154_00027</name>
</gene>
<feature type="transmembrane region" description="Helical" evidence="8">
    <location>
        <begin position="138"/>
        <end position="160"/>
    </location>
</feature>
<reference evidence="11" key="1">
    <citation type="submission" date="2017-02" db="EMBL/GenBank/DDBJ databases">
        <authorList>
            <person name="Varghese N."/>
            <person name="Submissions S."/>
        </authorList>
    </citation>
    <scope>NUCLEOTIDE SEQUENCE [LARGE SCALE GENOMIC DNA]</scope>
    <source>
        <strain evidence="11">ATCC 27862</strain>
    </source>
</reference>
<keyword evidence="7 8" id="KW-0472">Membrane</keyword>
<comment type="similarity">
    <text evidence="2">Belongs to the binding-protein-dependent transport system permease family. CysTW subfamily.</text>
</comment>
<accession>A0A1T4KEZ9</accession>
<feature type="domain" description="ABC transmembrane type-1" evidence="9">
    <location>
        <begin position="63"/>
        <end position="260"/>
    </location>
</feature>
<dbReference type="GO" id="GO:0005886">
    <property type="term" value="C:plasma membrane"/>
    <property type="evidence" value="ECO:0007669"/>
    <property type="project" value="UniProtKB-SubCell"/>
</dbReference>
<dbReference type="STRING" id="171291.SAMN02745154_00027"/>
<keyword evidence="11" id="KW-1185">Reference proteome</keyword>
<evidence type="ECO:0000256" key="8">
    <source>
        <dbReference type="RuleBase" id="RU363032"/>
    </source>
</evidence>
<dbReference type="Proteomes" id="UP000190389">
    <property type="component" value="Unassembled WGS sequence"/>
</dbReference>
<dbReference type="AlphaFoldDB" id="A0A1T4KEZ9"/>
<keyword evidence="5 8" id="KW-0812">Transmembrane</keyword>
<dbReference type="SUPFAM" id="SSF161098">
    <property type="entry name" value="MetI-like"/>
    <property type="match status" value="1"/>
</dbReference>
<sequence length="279" mass="31094">MISKIKDKLSSNKKIYLALPYIIVAIFLIILPLIMIIYSAFSVGDNNFNSWELVNSANTWRIMGRSLWIGLVSALFCLIIGFPYAYFISTAKSKIFRIYALSLILSPMAIFTIARVYSIKALFLALFASDPKSLNNEMFIVFGLTYLNLPLMIMPLYTVFKDMPKNIVEASNDLGYNNVQTIFKVIIPYGTKAILSGVAMIFLASATTFIISSKLLPDGSQHQLIGDIINSKINPGNKFDLSAGSALVIVVSLLFISVYAFVLIIPRIIFKLKKGAHYE</sequence>
<dbReference type="PANTHER" id="PTHR42929">
    <property type="entry name" value="INNER MEMBRANE ABC TRANSPORTER PERMEASE PROTEIN YDCU-RELATED-RELATED"/>
    <property type="match status" value="1"/>
</dbReference>
<name>A0A1T4KEZ9_9BACT</name>
<evidence type="ECO:0000256" key="1">
    <source>
        <dbReference type="ARBA" id="ARBA00004651"/>
    </source>
</evidence>
<feature type="transmembrane region" description="Helical" evidence="8">
    <location>
        <begin position="67"/>
        <end position="86"/>
    </location>
</feature>
<dbReference type="EMBL" id="FUXF01000002">
    <property type="protein sequence ID" value="SJZ40971.1"/>
    <property type="molecule type" value="Genomic_DNA"/>
</dbReference>
<keyword evidence="4" id="KW-1003">Cell membrane</keyword>
<evidence type="ECO:0000256" key="7">
    <source>
        <dbReference type="ARBA" id="ARBA00023136"/>
    </source>
</evidence>
<evidence type="ECO:0000256" key="6">
    <source>
        <dbReference type="ARBA" id="ARBA00022989"/>
    </source>
</evidence>
<keyword evidence="6 8" id="KW-1133">Transmembrane helix</keyword>
<feature type="transmembrane region" description="Helical" evidence="8">
    <location>
        <begin position="21"/>
        <end position="41"/>
    </location>
</feature>
<dbReference type="GO" id="GO:0055085">
    <property type="term" value="P:transmembrane transport"/>
    <property type="evidence" value="ECO:0007669"/>
    <property type="project" value="InterPro"/>
</dbReference>
<evidence type="ECO:0000256" key="5">
    <source>
        <dbReference type="ARBA" id="ARBA00022692"/>
    </source>
</evidence>
<comment type="subcellular location">
    <subcellularLocation>
        <location evidence="1 8">Cell membrane</location>
        <topology evidence="1 8">Multi-pass membrane protein</topology>
    </subcellularLocation>
</comment>
<dbReference type="InterPro" id="IPR035906">
    <property type="entry name" value="MetI-like_sf"/>
</dbReference>
<dbReference type="PANTHER" id="PTHR42929:SF1">
    <property type="entry name" value="INNER MEMBRANE ABC TRANSPORTER PERMEASE PROTEIN YDCU-RELATED"/>
    <property type="match status" value="1"/>
</dbReference>
<evidence type="ECO:0000256" key="4">
    <source>
        <dbReference type="ARBA" id="ARBA00022475"/>
    </source>
</evidence>
<evidence type="ECO:0000313" key="11">
    <source>
        <dbReference type="Proteomes" id="UP000190389"/>
    </source>
</evidence>
<keyword evidence="3 8" id="KW-0813">Transport</keyword>
<evidence type="ECO:0000256" key="2">
    <source>
        <dbReference type="ARBA" id="ARBA00007069"/>
    </source>
</evidence>